<gene>
    <name evidence="1" type="ORF">UU29_C0007G0032</name>
</gene>
<reference evidence="1 2" key="1">
    <citation type="journal article" date="2015" name="Nature">
        <title>rRNA introns, odd ribosomes, and small enigmatic genomes across a large radiation of phyla.</title>
        <authorList>
            <person name="Brown C.T."/>
            <person name="Hug L.A."/>
            <person name="Thomas B.C."/>
            <person name="Sharon I."/>
            <person name="Castelle C.J."/>
            <person name="Singh A."/>
            <person name="Wilkins M.J."/>
            <person name="Williams K.H."/>
            <person name="Banfield J.F."/>
        </authorList>
    </citation>
    <scope>NUCLEOTIDE SEQUENCE [LARGE SCALE GENOMIC DNA]</scope>
</reference>
<dbReference type="AlphaFoldDB" id="A0A0G0X6B3"/>
<proteinExistence type="predicted"/>
<evidence type="ECO:0000313" key="1">
    <source>
        <dbReference type="EMBL" id="KKR83162.1"/>
    </source>
</evidence>
<protein>
    <submittedName>
        <fullName evidence="1">Uncharacterized protein</fullName>
    </submittedName>
</protein>
<sequence>MQNVTRFGTATEQDSLDEGANLYRQSLTIEPIYFAAGARIKDFIECYLNGSLAYLSPQDRQTLLTTSSPPAYLRFAIDMGRYYHTSLDEDINPLKSRLLKLYFNNDEQYFQTCWGRYKNADKPFPSEDRLSDIEDQIRAQTIAKIYFLLERDFKHSQEIDELLVIDNCFEKYLEKKLCFLHDLFLKAYLVARITGNPFILTQETIRQIIETAIEYPDDLLVHQLANNHTT</sequence>
<organism evidence="1 2">
    <name type="scientific">Candidatus Daviesbacteria bacterium GW2011_GWA2_40_9</name>
    <dbReference type="NCBI Taxonomy" id="1618424"/>
    <lineage>
        <taxon>Bacteria</taxon>
        <taxon>Candidatus Daviesiibacteriota</taxon>
    </lineage>
</organism>
<evidence type="ECO:0000313" key="2">
    <source>
        <dbReference type="Proteomes" id="UP000034601"/>
    </source>
</evidence>
<dbReference type="EMBL" id="LCAB01000007">
    <property type="protein sequence ID" value="KKR83162.1"/>
    <property type="molecule type" value="Genomic_DNA"/>
</dbReference>
<accession>A0A0G0X6B3</accession>
<dbReference type="Proteomes" id="UP000034601">
    <property type="component" value="Unassembled WGS sequence"/>
</dbReference>
<name>A0A0G0X6B3_9BACT</name>
<comment type="caution">
    <text evidence="1">The sequence shown here is derived from an EMBL/GenBank/DDBJ whole genome shotgun (WGS) entry which is preliminary data.</text>
</comment>